<dbReference type="InterPro" id="IPR033876">
    <property type="entry name" value="SAP-like"/>
</dbReference>
<dbReference type="Gene3D" id="2.40.70.10">
    <property type="entry name" value="Acid Proteases"/>
    <property type="match status" value="2"/>
</dbReference>
<evidence type="ECO:0000313" key="12">
    <source>
        <dbReference type="EMBL" id="KAG2171711.1"/>
    </source>
</evidence>
<proteinExistence type="inferred from homology"/>
<evidence type="ECO:0000256" key="1">
    <source>
        <dbReference type="ARBA" id="ARBA00007447"/>
    </source>
</evidence>
<gene>
    <name evidence="12" type="ORF">INT43_008091</name>
</gene>
<dbReference type="AlphaFoldDB" id="A0A8H7U6R8"/>
<accession>A0A8H7U6R8</accession>
<evidence type="ECO:0000256" key="5">
    <source>
        <dbReference type="ARBA" id="ARBA00022801"/>
    </source>
</evidence>
<protein>
    <recommendedName>
        <fullName evidence="11">Peptidase A1 domain-containing protein</fullName>
    </recommendedName>
</protein>
<keyword evidence="4 8" id="KW-0064">Aspartyl protease</keyword>
<dbReference type="SUPFAM" id="SSF50630">
    <property type="entry name" value="Acid proteases"/>
    <property type="match status" value="1"/>
</dbReference>
<dbReference type="GO" id="GO:0006508">
    <property type="term" value="P:proteolysis"/>
    <property type="evidence" value="ECO:0007669"/>
    <property type="project" value="UniProtKB-KW"/>
</dbReference>
<dbReference type="PROSITE" id="PS00141">
    <property type="entry name" value="ASP_PROTEASE"/>
    <property type="match status" value="2"/>
</dbReference>
<dbReference type="CDD" id="cd05474">
    <property type="entry name" value="SAP_like"/>
    <property type="match status" value="1"/>
</dbReference>
<dbReference type="InterPro" id="IPR033121">
    <property type="entry name" value="PEPTIDASE_A1"/>
</dbReference>
<keyword evidence="2 8" id="KW-0645">Protease</keyword>
<evidence type="ECO:0000256" key="10">
    <source>
        <dbReference type="SAM" id="SignalP"/>
    </source>
</evidence>
<dbReference type="OrthoDB" id="771136at2759"/>
<comment type="similarity">
    <text evidence="1 8">Belongs to the peptidase A1 family.</text>
</comment>
<evidence type="ECO:0000256" key="3">
    <source>
        <dbReference type="ARBA" id="ARBA00022729"/>
    </source>
</evidence>
<evidence type="ECO:0000256" key="9">
    <source>
        <dbReference type="SAM" id="MobiDB-lite"/>
    </source>
</evidence>
<feature type="signal peptide" evidence="10">
    <location>
        <begin position="1"/>
        <end position="20"/>
    </location>
</feature>
<dbReference type="InterPro" id="IPR021109">
    <property type="entry name" value="Peptidase_aspartic_dom_sf"/>
</dbReference>
<feature type="compositionally biased region" description="Low complexity" evidence="9">
    <location>
        <begin position="415"/>
        <end position="424"/>
    </location>
</feature>
<feature type="chain" id="PRO_5034060573" description="Peptidase A1 domain-containing protein" evidence="10">
    <location>
        <begin position="21"/>
        <end position="470"/>
    </location>
</feature>
<dbReference type="PRINTS" id="PR00792">
    <property type="entry name" value="PEPSIN"/>
</dbReference>
<keyword evidence="5 8" id="KW-0378">Hydrolase</keyword>
<evidence type="ECO:0000256" key="8">
    <source>
        <dbReference type="RuleBase" id="RU000454"/>
    </source>
</evidence>
<feature type="region of interest" description="Disordered" evidence="9">
    <location>
        <begin position="415"/>
        <end position="440"/>
    </location>
</feature>
<name>A0A8H7U6R8_MORIS</name>
<evidence type="ECO:0000256" key="6">
    <source>
        <dbReference type="PIRSR" id="PIRSR601461-1"/>
    </source>
</evidence>
<evidence type="ECO:0000256" key="2">
    <source>
        <dbReference type="ARBA" id="ARBA00022670"/>
    </source>
</evidence>
<feature type="domain" description="Peptidase A1" evidence="11">
    <location>
        <begin position="58"/>
        <end position="406"/>
    </location>
</feature>
<dbReference type="PROSITE" id="PS51767">
    <property type="entry name" value="PEPTIDASE_A1"/>
    <property type="match status" value="1"/>
</dbReference>
<evidence type="ECO:0000313" key="13">
    <source>
        <dbReference type="Proteomes" id="UP000654370"/>
    </source>
</evidence>
<dbReference type="InterPro" id="IPR001969">
    <property type="entry name" value="Aspartic_peptidase_AS"/>
</dbReference>
<keyword evidence="3 10" id="KW-0732">Signal</keyword>
<feature type="disulfide bond" evidence="7">
    <location>
        <begin position="319"/>
        <end position="368"/>
    </location>
</feature>
<sequence>MVATGIWAALACSVLGLASASEPIHVPVRRVTHTHAKLGRRAVTSTAELFNAAKQGGYAIDVSIGTPPQNFSVILDTGSTELWVPGPNCPKSECFGSLFDITASSTYVGTNLPIDLVYGIGSDNGTYASDTVLVAGYTVKNLTFGVINSAANNTPPVSGEPYLNGILGLAFPNLTFAYQTGEGQYNPFVYALWQQKQIPQSIFSLYLGSRLIEGETGQITFGGMDTSKFTGNLQYLQVQKESSAPGYPDDYYHWTVLLRGLAVTVNGQTSSNLLTIASQQVVLDSGTTFTYLPYQAAQSIAQLVAPSATLSQGMYVVDCGLYSTQGNIQFAFSNSSTSSSSQSVIFSVPISSMIIPMDSTSIDTATQCVLGIIPTDASMGVYLLGDTFLQSAYVVHDFENYVVGIAQAVSSNATASGSSSSSGSSGSGSGGSSSGGSGTSTSSSSSATNVGFGKVLFSLALLGATFTLLL</sequence>
<keyword evidence="7" id="KW-1015">Disulfide bond</keyword>
<dbReference type="InterPro" id="IPR001461">
    <property type="entry name" value="Aspartic_peptidase_A1"/>
</dbReference>
<reference evidence="12" key="1">
    <citation type="submission" date="2020-12" db="EMBL/GenBank/DDBJ databases">
        <title>Metabolic potential, ecology and presence of endohyphal bacteria is reflected in genomic diversity of Mucoromycotina.</title>
        <authorList>
            <person name="Muszewska A."/>
            <person name="Okrasinska A."/>
            <person name="Steczkiewicz K."/>
            <person name="Drgas O."/>
            <person name="Orlowska M."/>
            <person name="Perlinska-Lenart U."/>
            <person name="Aleksandrzak-Piekarczyk T."/>
            <person name="Szatraj K."/>
            <person name="Zielenkiewicz U."/>
            <person name="Pilsyk S."/>
            <person name="Malc E."/>
            <person name="Mieczkowski P."/>
            <person name="Kruszewska J.S."/>
            <person name="Biernat P."/>
            <person name="Pawlowska J."/>
        </authorList>
    </citation>
    <scope>NUCLEOTIDE SEQUENCE</scope>
    <source>
        <strain evidence="12">WA0000067209</strain>
    </source>
</reference>
<dbReference type="Proteomes" id="UP000654370">
    <property type="component" value="Unassembled WGS sequence"/>
</dbReference>
<dbReference type="GO" id="GO:0004190">
    <property type="term" value="F:aspartic-type endopeptidase activity"/>
    <property type="evidence" value="ECO:0007669"/>
    <property type="project" value="UniProtKB-KW"/>
</dbReference>
<comment type="caution">
    <text evidence="12">The sequence shown here is derived from an EMBL/GenBank/DDBJ whole genome shotgun (WGS) entry which is preliminary data.</text>
</comment>
<feature type="compositionally biased region" description="Gly residues" evidence="9">
    <location>
        <begin position="425"/>
        <end position="438"/>
    </location>
</feature>
<evidence type="ECO:0000256" key="4">
    <source>
        <dbReference type="ARBA" id="ARBA00022750"/>
    </source>
</evidence>
<keyword evidence="13" id="KW-1185">Reference proteome</keyword>
<dbReference type="PANTHER" id="PTHR47966:SF65">
    <property type="entry name" value="ASPARTIC-TYPE ENDOPEPTIDASE"/>
    <property type="match status" value="1"/>
</dbReference>
<feature type="active site" evidence="6">
    <location>
        <position position="284"/>
    </location>
</feature>
<dbReference type="EMBL" id="JAEPQZ010000019">
    <property type="protein sequence ID" value="KAG2171711.1"/>
    <property type="molecule type" value="Genomic_DNA"/>
</dbReference>
<organism evidence="12 13">
    <name type="scientific">Mortierella isabellina</name>
    <name type="common">Filamentous fungus</name>
    <name type="synonym">Umbelopsis isabellina</name>
    <dbReference type="NCBI Taxonomy" id="91625"/>
    <lineage>
        <taxon>Eukaryota</taxon>
        <taxon>Fungi</taxon>
        <taxon>Fungi incertae sedis</taxon>
        <taxon>Mucoromycota</taxon>
        <taxon>Mucoromycotina</taxon>
        <taxon>Umbelopsidomycetes</taxon>
        <taxon>Umbelopsidales</taxon>
        <taxon>Umbelopsidaceae</taxon>
        <taxon>Umbelopsis</taxon>
    </lineage>
</organism>
<evidence type="ECO:0000259" key="11">
    <source>
        <dbReference type="PROSITE" id="PS51767"/>
    </source>
</evidence>
<dbReference type="Pfam" id="PF00026">
    <property type="entry name" value="Asp"/>
    <property type="match status" value="1"/>
</dbReference>
<feature type="active site" evidence="6">
    <location>
        <position position="76"/>
    </location>
</feature>
<evidence type="ECO:0000256" key="7">
    <source>
        <dbReference type="PIRSR" id="PIRSR601461-2"/>
    </source>
</evidence>
<dbReference type="PANTHER" id="PTHR47966">
    <property type="entry name" value="BETA-SITE APP-CLEAVING ENZYME, ISOFORM A-RELATED"/>
    <property type="match status" value="1"/>
</dbReference>